<sequence>MTQADVLNLGEGTLKEKVLSEVLEAAALLGNREYVKKNVLEETEKEESHPLLGIVWGDLSLSHGLPGLCVLFGQLDRINPERGYDEIGHQYMLDMKAKIDEDGIQQLSLWGGLAGILMGAKALSRDGTRYTHFTDQMLDLFMSHYKLQLDASMKAISDGVDMFHYDVIQGWSGIGRSLLYFTEQPRIRGAVEDILKYCVLLTQPKSVDGQFVPGWHIPSRFLIHEHERELYPNGLFNCGLSHGIPGVLAFLSISYEQGVIVQGHQEAIDTIAHWLIQWAREDEYGIFWPACISWEEQITGTYVRETKSREAWCYGSPGVARSLWLAGVALEQQEYKDIAMSAMLATFKRPDQEWNLFSPIFCHGWSGLLQIAYRMWRESGHKDLRRECDRLSQRILESRQSDAPFKYTDVVPIDGKFIEISKPGLLEGLAGISLALLDAMFESGDDWDSIFLIK</sequence>
<dbReference type="EMBL" id="JACYTN010000030">
    <property type="protein sequence ID" value="MBD8500854.1"/>
    <property type="molecule type" value="Genomic_DNA"/>
</dbReference>
<dbReference type="PRINTS" id="PR01950">
    <property type="entry name" value="LANCSUPER"/>
</dbReference>
<gene>
    <name evidence="1" type="ORF">IFO66_21430</name>
</gene>
<dbReference type="RefSeq" id="WP_192027077.1">
    <property type="nucleotide sequence ID" value="NZ_JACYTN010000030.1"/>
</dbReference>
<evidence type="ECO:0000313" key="1">
    <source>
        <dbReference type="EMBL" id="MBD8500854.1"/>
    </source>
</evidence>
<dbReference type="CDD" id="cd04793">
    <property type="entry name" value="LanC"/>
    <property type="match status" value="1"/>
</dbReference>
<dbReference type="SUPFAM" id="SSF158745">
    <property type="entry name" value="LanC-like"/>
    <property type="match status" value="1"/>
</dbReference>
<name>A0ABR9B4L9_9BACL</name>
<reference evidence="1 2" key="1">
    <citation type="submission" date="2020-09" db="EMBL/GenBank/DDBJ databases">
        <title>Paenibacillus sp. CAU 1523 isolated from sand of Haeundae Beach.</title>
        <authorList>
            <person name="Kim W."/>
        </authorList>
    </citation>
    <scope>NUCLEOTIDE SEQUENCE [LARGE SCALE GENOMIC DNA]</scope>
    <source>
        <strain evidence="1 2">CAU 1523</strain>
    </source>
</reference>
<protein>
    <submittedName>
        <fullName evidence="1">Lanthionine synthetase C family protein</fullName>
    </submittedName>
</protein>
<dbReference type="SMART" id="SM01260">
    <property type="entry name" value="LANC_like"/>
    <property type="match status" value="1"/>
</dbReference>
<proteinExistence type="predicted"/>
<dbReference type="InterPro" id="IPR007822">
    <property type="entry name" value="LANC-like"/>
</dbReference>
<organism evidence="1 2">
    <name type="scientific">Paenibacillus arenosi</name>
    <dbReference type="NCBI Taxonomy" id="2774142"/>
    <lineage>
        <taxon>Bacteria</taxon>
        <taxon>Bacillati</taxon>
        <taxon>Bacillota</taxon>
        <taxon>Bacilli</taxon>
        <taxon>Bacillales</taxon>
        <taxon>Paenibacillaceae</taxon>
        <taxon>Paenibacillus</taxon>
    </lineage>
</organism>
<evidence type="ECO:0000313" key="2">
    <source>
        <dbReference type="Proteomes" id="UP000634529"/>
    </source>
</evidence>
<accession>A0ABR9B4L9</accession>
<dbReference type="InterPro" id="IPR033889">
    <property type="entry name" value="LanC"/>
</dbReference>
<dbReference type="Pfam" id="PF05147">
    <property type="entry name" value="LANC_like"/>
    <property type="match status" value="1"/>
</dbReference>
<keyword evidence="2" id="KW-1185">Reference proteome</keyword>
<dbReference type="PRINTS" id="PR01955">
    <property type="entry name" value="LANCFRANKIA"/>
</dbReference>
<comment type="caution">
    <text evidence="1">The sequence shown here is derived from an EMBL/GenBank/DDBJ whole genome shotgun (WGS) entry which is preliminary data.</text>
</comment>
<dbReference type="Proteomes" id="UP000634529">
    <property type="component" value="Unassembled WGS sequence"/>
</dbReference>
<dbReference type="Gene3D" id="1.50.10.20">
    <property type="match status" value="1"/>
</dbReference>